<name>A0A098LGR5_9BACT</name>
<keyword evidence="4" id="KW-1185">Reference proteome</keyword>
<dbReference type="RefSeq" id="WP_045464446.1">
    <property type="nucleotide sequence ID" value="NZ_BBLT01000005.1"/>
</dbReference>
<gene>
    <name evidence="3" type="ORF">MYP_2881</name>
</gene>
<keyword evidence="2" id="KW-1133">Transmembrane helix</keyword>
<keyword evidence="1" id="KW-0175">Coiled coil</keyword>
<evidence type="ECO:0008006" key="5">
    <source>
        <dbReference type="Google" id="ProtNLM"/>
    </source>
</evidence>
<feature type="coiled-coil region" evidence="1">
    <location>
        <begin position="262"/>
        <end position="296"/>
    </location>
</feature>
<keyword evidence="2" id="KW-0472">Membrane</keyword>
<sequence>MLKQLGQIFSRQKKVAGIEVISSSEGKYMFNCVLLSVKNNIAQIELKEKEVDDFEKLKLFIPQDIPLFLTLTGRGILHKNVKDEYSDDTQIFNQIFPNAKLTDYYIQKTAAAANHLYISLTRKQLVDSLLQKFKEQNYFVTSMSLGPFPVADLFQLLSIEVPSLSFGHHELVFNKNQINVYRTKEESNNALIKAGDEMVSGDLLIAYASAFLGIIDSDRVRVSIEQVDVQKEEFQQKRKFKLLSISLLTFFLSILLINTLLLTNYKQENEKLAIKLSKLNDLSSNLEVDEKELQQKELFLTEAGWLVSSKFSFYSDQIAVLLPPSITLTKLAMNPYNQKESRIQRKEVFENGAIRIDGYCVRPTELNSWVKILKDQHWVKEVNVEDYSFDHKTRSGNFILQILINDELE</sequence>
<dbReference type="STRING" id="153721.MYP_2881"/>
<keyword evidence="2" id="KW-0812">Transmembrane</keyword>
<dbReference type="AlphaFoldDB" id="A0A098LGR5"/>
<evidence type="ECO:0000256" key="2">
    <source>
        <dbReference type="SAM" id="Phobius"/>
    </source>
</evidence>
<proteinExistence type="predicted"/>
<feature type="transmembrane region" description="Helical" evidence="2">
    <location>
        <begin position="240"/>
        <end position="262"/>
    </location>
</feature>
<dbReference type="Proteomes" id="UP000030185">
    <property type="component" value="Unassembled WGS sequence"/>
</dbReference>
<dbReference type="EMBL" id="BBLT01000005">
    <property type="protein sequence ID" value="GAL85652.1"/>
    <property type="molecule type" value="Genomic_DNA"/>
</dbReference>
<comment type="caution">
    <text evidence="3">The sequence shown here is derived from an EMBL/GenBank/DDBJ whole genome shotgun (WGS) entry which is preliminary data.</text>
</comment>
<evidence type="ECO:0000313" key="4">
    <source>
        <dbReference type="Proteomes" id="UP000030185"/>
    </source>
</evidence>
<dbReference type="eggNOG" id="ENOG5030XQC">
    <property type="taxonomic scope" value="Bacteria"/>
</dbReference>
<protein>
    <recommendedName>
        <fullName evidence="5">Fimbrial assembly family protein</fullName>
    </recommendedName>
</protein>
<organism evidence="3 4">
    <name type="scientific">Sporocytophaga myxococcoides</name>
    <dbReference type="NCBI Taxonomy" id="153721"/>
    <lineage>
        <taxon>Bacteria</taxon>
        <taxon>Pseudomonadati</taxon>
        <taxon>Bacteroidota</taxon>
        <taxon>Cytophagia</taxon>
        <taxon>Cytophagales</taxon>
        <taxon>Cytophagaceae</taxon>
        <taxon>Sporocytophaga</taxon>
    </lineage>
</organism>
<evidence type="ECO:0000313" key="3">
    <source>
        <dbReference type="EMBL" id="GAL85652.1"/>
    </source>
</evidence>
<dbReference type="OrthoDB" id="783374at2"/>
<reference evidence="3 4" key="1">
    <citation type="submission" date="2014-09" db="EMBL/GenBank/DDBJ databases">
        <title>Sporocytophaga myxococcoides PG-01 genome sequencing.</title>
        <authorList>
            <person name="Liu L."/>
            <person name="Gao P.J."/>
            <person name="Chen G.J."/>
            <person name="Wang L.S."/>
        </authorList>
    </citation>
    <scope>NUCLEOTIDE SEQUENCE [LARGE SCALE GENOMIC DNA]</scope>
    <source>
        <strain evidence="3 4">PG-01</strain>
    </source>
</reference>
<accession>A0A098LGR5</accession>
<evidence type="ECO:0000256" key="1">
    <source>
        <dbReference type="SAM" id="Coils"/>
    </source>
</evidence>